<protein>
    <recommendedName>
        <fullName evidence="17">C2 domain-containing protein</fullName>
    </recommendedName>
</protein>
<name>A0A9Q5I2B3_SANBA</name>
<comment type="caution">
    <text evidence="15">The sequence shown here is derived from an EMBL/GenBank/DDBJ whole genome shotgun (WGS) entry which is preliminary data.</text>
</comment>
<accession>A0A9Q5I2B3</accession>
<dbReference type="SUPFAM" id="SSF52768">
    <property type="entry name" value="Arginase/deacetylase"/>
    <property type="match status" value="1"/>
</dbReference>
<feature type="domain" description="C2" evidence="13">
    <location>
        <begin position="772"/>
        <end position="899"/>
    </location>
</feature>
<feature type="transmembrane region" description="Helical" evidence="12">
    <location>
        <begin position="491"/>
        <end position="514"/>
    </location>
</feature>
<dbReference type="CDD" id="cd04052">
    <property type="entry name" value="C2B_Tricalbin-like"/>
    <property type="match status" value="1"/>
</dbReference>
<dbReference type="SMART" id="SM00239">
    <property type="entry name" value="C2"/>
    <property type="match status" value="2"/>
</dbReference>
<proteinExistence type="predicted"/>
<keyword evidence="3" id="KW-0597">Phosphoprotein</keyword>
<dbReference type="InterPro" id="IPR000286">
    <property type="entry name" value="HDACs"/>
</dbReference>
<dbReference type="PANTHER" id="PTHR47348:SF3">
    <property type="entry name" value="MEIOTICALLY UP-REGULATED GENE 190 PROTEIN"/>
    <property type="match status" value="1"/>
</dbReference>
<evidence type="ECO:0000256" key="6">
    <source>
        <dbReference type="ARBA" id="ARBA00022824"/>
    </source>
</evidence>
<dbReference type="GO" id="GO:0061817">
    <property type="term" value="P:endoplasmic reticulum-plasma membrane tethering"/>
    <property type="evidence" value="ECO:0007669"/>
    <property type="project" value="InterPro"/>
</dbReference>
<feature type="compositionally biased region" description="Acidic residues" evidence="11">
    <location>
        <begin position="1372"/>
        <end position="1384"/>
    </location>
</feature>
<feature type="region of interest" description="Disordered" evidence="11">
    <location>
        <begin position="363"/>
        <end position="429"/>
    </location>
</feature>
<keyword evidence="6" id="KW-0256">Endoplasmic reticulum</keyword>
<evidence type="ECO:0000259" key="13">
    <source>
        <dbReference type="PROSITE" id="PS50004"/>
    </source>
</evidence>
<dbReference type="InterPro" id="IPR035892">
    <property type="entry name" value="C2_domain_sf"/>
</dbReference>
<comment type="subcellular location">
    <subcellularLocation>
        <location evidence="1">Endoplasmic reticulum membrane</location>
    </subcellularLocation>
</comment>
<dbReference type="Pfam" id="PF00850">
    <property type="entry name" value="Hist_deacetyl"/>
    <property type="match status" value="1"/>
</dbReference>
<dbReference type="InterPro" id="IPR023801">
    <property type="entry name" value="His_deacetylse_dom"/>
</dbReference>
<dbReference type="PROSITE" id="PS51847">
    <property type="entry name" value="SMP"/>
    <property type="match status" value="1"/>
</dbReference>
<feature type="compositionally biased region" description="Basic and acidic residues" evidence="11">
    <location>
        <begin position="1349"/>
        <end position="1362"/>
    </location>
</feature>
<keyword evidence="7 12" id="KW-1133">Transmembrane helix</keyword>
<keyword evidence="5" id="KW-0677">Repeat</keyword>
<dbReference type="Gene3D" id="2.60.40.150">
    <property type="entry name" value="C2 domain"/>
    <property type="match status" value="2"/>
</dbReference>
<dbReference type="PRINTS" id="PR01270">
    <property type="entry name" value="HDASUPER"/>
</dbReference>
<keyword evidence="4 12" id="KW-0812">Transmembrane</keyword>
<evidence type="ECO:0000256" key="3">
    <source>
        <dbReference type="ARBA" id="ARBA00022553"/>
    </source>
</evidence>
<dbReference type="GO" id="GO:0005789">
    <property type="term" value="C:endoplasmic reticulum membrane"/>
    <property type="evidence" value="ECO:0007669"/>
    <property type="project" value="UniProtKB-SubCell"/>
</dbReference>
<evidence type="ECO:0000256" key="5">
    <source>
        <dbReference type="ARBA" id="ARBA00022737"/>
    </source>
</evidence>
<dbReference type="Pfam" id="PF25669">
    <property type="entry name" value="SMP_MUG190-like"/>
    <property type="match status" value="1"/>
</dbReference>
<dbReference type="PANTHER" id="PTHR47348">
    <property type="entry name" value="MEIOTICALLY UP-REGULATED GENE 190 PROTEIN"/>
    <property type="match status" value="1"/>
</dbReference>
<feature type="compositionally biased region" description="Basic and acidic residues" evidence="11">
    <location>
        <begin position="1302"/>
        <end position="1323"/>
    </location>
</feature>
<evidence type="ECO:0000256" key="1">
    <source>
        <dbReference type="ARBA" id="ARBA00004586"/>
    </source>
</evidence>
<evidence type="ECO:0000256" key="10">
    <source>
        <dbReference type="ARBA" id="ARBA00023136"/>
    </source>
</evidence>
<feature type="compositionally biased region" description="Basic and acidic residues" evidence="11">
    <location>
        <begin position="942"/>
        <end position="951"/>
    </location>
</feature>
<keyword evidence="2" id="KW-0813">Transport</keyword>
<evidence type="ECO:0000256" key="8">
    <source>
        <dbReference type="ARBA" id="ARBA00023055"/>
    </source>
</evidence>
<feature type="compositionally biased region" description="Basic and acidic residues" evidence="11">
    <location>
        <begin position="1391"/>
        <end position="1402"/>
    </location>
</feature>
<feature type="compositionally biased region" description="Basic and acidic residues" evidence="11">
    <location>
        <begin position="1005"/>
        <end position="1014"/>
    </location>
</feature>
<dbReference type="GO" id="GO:0006869">
    <property type="term" value="P:lipid transport"/>
    <property type="evidence" value="ECO:0007669"/>
    <property type="project" value="UniProtKB-KW"/>
</dbReference>
<reference evidence="15" key="1">
    <citation type="submission" date="2016-06" db="EMBL/GenBank/DDBJ databases">
        <title>Draft Genome sequence of the fungus Inonotus baumii.</title>
        <authorList>
            <person name="Zhu H."/>
            <person name="Lin W."/>
        </authorList>
    </citation>
    <scope>NUCLEOTIDE SEQUENCE</scope>
    <source>
        <strain evidence="15">821</strain>
    </source>
</reference>
<dbReference type="GO" id="GO:0010468">
    <property type="term" value="P:regulation of gene expression"/>
    <property type="evidence" value="ECO:0007669"/>
    <property type="project" value="UniProtKB-ARBA"/>
</dbReference>
<dbReference type="InterPro" id="IPR023696">
    <property type="entry name" value="Ureohydrolase_dom_sf"/>
</dbReference>
<dbReference type="EMBL" id="LNZH02000134">
    <property type="protein sequence ID" value="OCB90383.1"/>
    <property type="molecule type" value="Genomic_DNA"/>
</dbReference>
<evidence type="ECO:0000256" key="11">
    <source>
        <dbReference type="SAM" id="MobiDB-lite"/>
    </source>
</evidence>
<evidence type="ECO:0000256" key="2">
    <source>
        <dbReference type="ARBA" id="ARBA00022448"/>
    </source>
</evidence>
<sequence>MKVFWHPDCLLHNPPHEILDGRETSYLESPSRIGIIRDALEKESQQFQITDDLDETLDLKKWILKIHEQEYLEYLATAYDEWIADGGDEIGVFPETFPHVSLISKRPKDPKKLNPIARAGLYCFDLSSPITRDTFKALLASLRVVLSAAKELSSLSPGDGVFALCRPPGHHAMSSLSGGYCFINNVAVAARFLQSLHRGKSKIAILDIDYHHGNGTQHAFYDDPTILYVSLHAENDYPYFTGFTSETGEGKGTGFNVNIPLPRRTTGDDEYCASLVRGINLIRDFDPDYLLVSLGLDTHAGDPICEFNISTEGYTEIGRIISTIKRPTLFVLEGMDRKFHQPYSASHPVPKVALKSLLDPSGATETKAKHLRSKDRKAEQEQNATEKSRSALAKGREVKVKDPVTGEETTFKHGGEEGDEADDKNEGKNVLSMDYPPPNWTAHRAYVLQLARSSIIKIIGAYVGWPTFIYLISNLPLISRIRFQAHPYINLGMFLIIALVSPSLFAYTLLFALYRKSEEDFEDHVWDAERARGLAAGEDQNGDGMIGTDERIKESTEWLNAFLRGVWPIINPDLFNSGVDMLEDIMQESSPKFIRAVRIADLGQGTNPARITSIRALPDTGVDEALKDIDDSVKENLSREHVNLEVSFAYRALPSGATANSKARNAHLLVEFYLGISGVYEFNFPVWVELTGVSGTARARLELIPDPPFIKTTLVTLMGLPRVSISAVPMSKSLPNVMDIPVLSSFISKSIDAACAEYVAPRSLTLDLQQLISGDDIKKGMFKDTEAIGVVVIHIHRAKGLKKMDSRNSSDADSADPYVTVVYSRQGKPLYSTRIIFADLNPCYEEMAVVTVDANSVKIREKLCLQLWDSDRASADDMMGYIDIDILDLMKNKNTPSRRICPLTSPDSQDRPGHLDFTAGYYSKMWPDRALETDGSDPAIPDDLKKHDSDFQDTRSKALNDLEAAVLRTPPSPKWPSGILGIQVHEIRDLKVRMEGRETSILGKGRCEGAKGQDDDGEEQEEGSNLPSSYCTISLDDNLIYSTRVKPITSTPIFNAGTERFIRDWRSSRVSVTVRDSRMRENDPILGIVFLKLSNLFVNASEVTRFFPIEAGLGHGSVRVSVLFRPVEVKLPPNLLGFDAGTLVIRKITAMPFGDSAQHLVSELKSCEVKLEVSTSSDKVSKKDAESKEGGTVVWNEERPSEIPVRQRYGSALTVNFKEPRVVKSSKLGMAILWLRDIVDNEDTTIDIALFQAENYDRLRQNYVPPDGNLDSWETSGEEVTRVGTVQLDLTFKPGLSTAHRKSMDTSEPKQKRLWEEVDRRDSVGLQEQVGHHGDGKAVEGENTEVDQNDAHDESQIDDHEVGGLNGRQDLEGSDEDDGSDDDEGKGLVQKLKDWKKHEKELHRQHRGIMQTKPGRTAEWIKGNVEETGQKVKNRFRMKSRQPDVETEV</sequence>
<evidence type="ECO:0000256" key="9">
    <source>
        <dbReference type="ARBA" id="ARBA00023121"/>
    </source>
</evidence>
<dbReference type="InterPro" id="IPR057349">
    <property type="entry name" value="C2_Mug190_3rd"/>
</dbReference>
<dbReference type="InterPro" id="IPR037765">
    <property type="entry name" value="C2B_Tricalbin"/>
</dbReference>
<evidence type="ECO:0008006" key="17">
    <source>
        <dbReference type="Google" id="ProtNLM"/>
    </source>
</evidence>
<feature type="domain" description="C2" evidence="13">
    <location>
        <begin position="961"/>
        <end position="1107"/>
    </location>
</feature>
<gene>
    <name evidence="15" type="ORF">A7U60_g2393</name>
</gene>
<feature type="region of interest" description="Disordered" evidence="11">
    <location>
        <begin position="1297"/>
        <end position="1417"/>
    </location>
</feature>
<dbReference type="Gene3D" id="3.40.800.20">
    <property type="entry name" value="Histone deacetylase domain"/>
    <property type="match status" value="1"/>
</dbReference>
<dbReference type="SUPFAM" id="SSF49562">
    <property type="entry name" value="C2 domain (Calcium/lipid-binding domain, CaLB)"/>
    <property type="match status" value="2"/>
</dbReference>
<keyword evidence="16" id="KW-1185">Reference proteome</keyword>
<evidence type="ECO:0000313" key="16">
    <source>
        <dbReference type="Proteomes" id="UP000757232"/>
    </source>
</evidence>
<dbReference type="Pfam" id="PF00168">
    <property type="entry name" value="C2"/>
    <property type="match status" value="2"/>
</dbReference>
<feature type="compositionally biased region" description="Basic and acidic residues" evidence="11">
    <location>
        <begin position="1330"/>
        <end position="1340"/>
    </location>
</feature>
<dbReference type="GO" id="GO:0008289">
    <property type="term" value="F:lipid binding"/>
    <property type="evidence" value="ECO:0007669"/>
    <property type="project" value="UniProtKB-KW"/>
</dbReference>
<evidence type="ECO:0000256" key="4">
    <source>
        <dbReference type="ARBA" id="ARBA00022692"/>
    </source>
</evidence>
<dbReference type="CDD" id="cd10001">
    <property type="entry name" value="HDAC_classII_APAH"/>
    <property type="match status" value="1"/>
</dbReference>
<dbReference type="Proteomes" id="UP000757232">
    <property type="component" value="Unassembled WGS sequence"/>
</dbReference>
<dbReference type="PROSITE" id="PS50004">
    <property type="entry name" value="C2"/>
    <property type="match status" value="2"/>
</dbReference>
<feature type="region of interest" description="Disordered" evidence="11">
    <location>
        <begin position="1003"/>
        <end position="1028"/>
    </location>
</feature>
<feature type="domain" description="SMP-LTD" evidence="14">
    <location>
        <begin position="552"/>
        <end position="769"/>
    </location>
</feature>
<feature type="region of interest" description="Disordered" evidence="11">
    <location>
        <begin position="932"/>
        <end position="951"/>
    </location>
</feature>
<organism evidence="15 16">
    <name type="scientific">Sanghuangporus baumii</name>
    <name type="common">Phellinus baumii</name>
    <dbReference type="NCBI Taxonomy" id="108892"/>
    <lineage>
        <taxon>Eukaryota</taxon>
        <taxon>Fungi</taxon>
        <taxon>Dikarya</taxon>
        <taxon>Basidiomycota</taxon>
        <taxon>Agaricomycotina</taxon>
        <taxon>Agaricomycetes</taxon>
        <taxon>Hymenochaetales</taxon>
        <taxon>Hymenochaetaceae</taxon>
        <taxon>Sanghuangporus</taxon>
    </lineage>
</organism>
<dbReference type="OrthoDB" id="419768at2759"/>
<dbReference type="InterPro" id="IPR037138">
    <property type="entry name" value="His_deacetylse_dom_sf"/>
</dbReference>
<dbReference type="InterPro" id="IPR000008">
    <property type="entry name" value="C2_dom"/>
</dbReference>
<evidence type="ECO:0000313" key="15">
    <source>
        <dbReference type="EMBL" id="OCB90383.1"/>
    </source>
</evidence>
<keyword evidence="9" id="KW-0446">Lipid-binding</keyword>
<feature type="compositionally biased region" description="Basic and acidic residues" evidence="11">
    <location>
        <begin position="376"/>
        <end position="416"/>
    </location>
</feature>
<keyword evidence="10 12" id="KW-0472">Membrane</keyword>
<dbReference type="InterPro" id="IPR031468">
    <property type="entry name" value="SMP_LBD"/>
</dbReference>
<evidence type="ECO:0000256" key="12">
    <source>
        <dbReference type="SAM" id="Phobius"/>
    </source>
</evidence>
<keyword evidence="8" id="KW-0445">Lipid transport</keyword>
<evidence type="ECO:0000256" key="7">
    <source>
        <dbReference type="ARBA" id="ARBA00022989"/>
    </source>
</evidence>
<feature type="transmembrane region" description="Helical" evidence="12">
    <location>
        <begin position="459"/>
        <end position="479"/>
    </location>
</feature>
<dbReference type="CDD" id="cd21676">
    <property type="entry name" value="SMP_Mug190"/>
    <property type="match status" value="1"/>
</dbReference>
<evidence type="ECO:0000259" key="14">
    <source>
        <dbReference type="PROSITE" id="PS51847"/>
    </source>
</evidence>
<dbReference type="Pfam" id="PF25331">
    <property type="entry name" value="C2_Mug190_3rd"/>
    <property type="match status" value="1"/>
</dbReference>